<name>A0ABQ6ZM82_9GAMM</name>
<evidence type="ECO:0000256" key="6">
    <source>
        <dbReference type="ARBA" id="ARBA00022989"/>
    </source>
</evidence>
<dbReference type="EMBL" id="PDWW01000001">
    <property type="protein sequence ID" value="KAF1727464.1"/>
    <property type="molecule type" value="Genomic_DNA"/>
</dbReference>
<proteinExistence type="inferred from homology"/>
<feature type="transmembrane region" description="Helical" evidence="8">
    <location>
        <begin position="99"/>
        <end position="120"/>
    </location>
</feature>
<organism evidence="9 10">
    <name type="scientific">Pseudoxanthomonas japonensis</name>
    <dbReference type="NCBI Taxonomy" id="69284"/>
    <lineage>
        <taxon>Bacteria</taxon>
        <taxon>Pseudomonadati</taxon>
        <taxon>Pseudomonadota</taxon>
        <taxon>Gammaproteobacteria</taxon>
        <taxon>Lysobacterales</taxon>
        <taxon>Lysobacteraceae</taxon>
        <taxon>Pseudoxanthomonas</taxon>
    </lineage>
</organism>
<reference evidence="9 10" key="1">
    <citation type="submission" date="2017-10" db="EMBL/GenBank/DDBJ databases">
        <title>Whole genome sequencing of members of genus Pseudoxanthomonas.</title>
        <authorList>
            <person name="Kumar S."/>
            <person name="Bansal K."/>
            <person name="Kaur A."/>
            <person name="Patil P."/>
            <person name="Sharma S."/>
            <person name="Patil P.B."/>
        </authorList>
    </citation>
    <scope>NUCLEOTIDE SEQUENCE [LARGE SCALE GENOMIC DNA]</scope>
    <source>
        <strain evidence="9 10">DSM 17109</strain>
    </source>
</reference>
<keyword evidence="10" id="KW-1185">Reference proteome</keyword>
<comment type="subcellular location">
    <subcellularLocation>
        <location evidence="1 8">Cell membrane</location>
        <topology evidence="1 8">Multi-pass membrane protein</topology>
    </subcellularLocation>
</comment>
<comment type="similarity">
    <text evidence="2 8">Belongs to the 4-toluene sulfonate uptake permease (TSUP) (TC 2.A.102) family.</text>
</comment>
<keyword evidence="5 8" id="KW-0812">Transmembrane</keyword>
<feature type="transmembrane region" description="Helical" evidence="8">
    <location>
        <begin position="25"/>
        <end position="47"/>
    </location>
</feature>
<accession>A0ABQ6ZM82</accession>
<keyword evidence="3" id="KW-0813">Transport</keyword>
<evidence type="ECO:0000256" key="4">
    <source>
        <dbReference type="ARBA" id="ARBA00022475"/>
    </source>
</evidence>
<dbReference type="PANTHER" id="PTHR30269">
    <property type="entry name" value="TRANSMEMBRANE PROTEIN YFCA"/>
    <property type="match status" value="1"/>
</dbReference>
<evidence type="ECO:0000256" key="7">
    <source>
        <dbReference type="ARBA" id="ARBA00023136"/>
    </source>
</evidence>
<dbReference type="Pfam" id="PF01925">
    <property type="entry name" value="TauE"/>
    <property type="match status" value="1"/>
</dbReference>
<protein>
    <recommendedName>
        <fullName evidence="8">Probable membrane transporter protein</fullName>
    </recommendedName>
</protein>
<keyword evidence="6 8" id="KW-1133">Transmembrane helix</keyword>
<gene>
    <name evidence="9" type="ORF">CSC78_01230</name>
</gene>
<feature type="transmembrane region" description="Helical" evidence="8">
    <location>
        <begin position="181"/>
        <end position="198"/>
    </location>
</feature>
<evidence type="ECO:0000313" key="10">
    <source>
        <dbReference type="Proteomes" id="UP000781710"/>
    </source>
</evidence>
<evidence type="ECO:0000313" key="9">
    <source>
        <dbReference type="EMBL" id="KAF1727464.1"/>
    </source>
</evidence>
<feature type="transmembrane region" description="Helical" evidence="8">
    <location>
        <begin position="126"/>
        <end position="145"/>
    </location>
</feature>
<feature type="transmembrane region" description="Helical" evidence="8">
    <location>
        <begin position="252"/>
        <end position="270"/>
    </location>
</feature>
<evidence type="ECO:0000256" key="8">
    <source>
        <dbReference type="RuleBase" id="RU363041"/>
    </source>
</evidence>
<evidence type="ECO:0000256" key="2">
    <source>
        <dbReference type="ARBA" id="ARBA00009142"/>
    </source>
</evidence>
<evidence type="ECO:0000256" key="3">
    <source>
        <dbReference type="ARBA" id="ARBA00022448"/>
    </source>
</evidence>
<dbReference type="PANTHER" id="PTHR30269:SF0">
    <property type="entry name" value="MEMBRANE TRANSPORTER PROTEIN YFCA-RELATED"/>
    <property type="match status" value="1"/>
</dbReference>
<feature type="transmembrane region" description="Helical" evidence="8">
    <location>
        <begin position="210"/>
        <end position="232"/>
    </location>
</feature>
<comment type="caution">
    <text evidence="9">The sequence shown here is derived from an EMBL/GenBank/DDBJ whole genome shotgun (WGS) entry which is preliminary data.</text>
</comment>
<dbReference type="InterPro" id="IPR052017">
    <property type="entry name" value="TSUP"/>
</dbReference>
<evidence type="ECO:0000256" key="1">
    <source>
        <dbReference type="ARBA" id="ARBA00004651"/>
    </source>
</evidence>
<evidence type="ECO:0000256" key="5">
    <source>
        <dbReference type="ARBA" id="ARBA00022692"/>
    </source>
</evidence>
<sequence>MTARRARRSTDGHASPPPWTPMPDLALQVLLLLFLAAMLAGFIDAIAGGGGMVTIPAMLLAGIPPLHVLGTNKLQSLFGSGSASWAYARHGHVDLKGQLPMVLTAALGAVGGALLATVIPVAWLKWALPFLLVGIAVYFGLKPDIGHVDRHQRMRPQVFALTFVPAIGFYDGVFGPGTGSFLMLGFVALAGFGILKATAHTKFLNFGSNLGAFAVFLAHGAVLWKVGLLMGAGQFLGAQLGSRFAMKQGARIIKPLLVTVSIALAIRLLADPQHPLRLWLGF</sequence>
<dbReference type="InterPro" id="IPR002781">
    <property type="entry name" value="TM_pro_TauE-like"/>
</dbReference>
<keyword evidence="7 8" id="KW-0472">Membrane</keyword>
<dbReference type="Proteomes" id="UP000781710">
    <property type="component" value="Unassembled WGS sequence"/>
</dbReference>
<keyword evidence="4 8" id="KW-1003">Cell membrane</keyword>